<protein>
    <submittedName>
        <fullName evidence="1">Uncharacterized protein</fullName>
    </submittedName>
</protein>
<organism evidence="1 2">
    <name type="scientific">Streptomyces yunnanensis</name>
    <dbReference type="NCBI Taxonomy" id="156453"/>
    <lineage>
        <taxon>Bacteria</taxon>
        <taxon>Bacillati</taxon>
        <taxon>Actinomycetota</taxon>
        <taxon>Actinomycetes</taxon>
        <taxon>Kitasatosporales</taxon>
        <taxon>Streptomycetaceae</taxon>
        <taxon>Streptomyces</taxon>
    </lineage>
</organism>
<dbReference type="EMBL" id="FRBK01000006">
    <property type="protein sequence ID" value="SHL74155.1"/>
    <property type="molecule type" value="Genomic_DNA"/>
</dbReference>
<gene>
    <name evidence="1" type="ORF">SAMN05216268_10640</name>
</gene>
<comment type="caution">
    <text evidence="1">The sequence shown here is derived from an EMBL/GenBank/DDBJ whole genome shotgun (WGS) entry which is preliminary data.</text>
</comment>
<reference evidence="2" key="1">
    <citation type="submission" date="2016-11" db="EMBL/GenBank/DDBJ databases">
        <authorList>
            <person name="Jaros S."/>
            <person name="Januszkiewicz K."/>
            <person name="Wedrychowicz H."/>
        </authorList>
    </citation>
    <scope>NUCLEOTIDE SEQUENCE [LARGE SCALE GENOMIC DNA]</scope>
    <source>
        <strain evidence="2">CGMCC 4.3555</strain>
    </source>
</reference>
<sequence>MSAADLSARLDGLGTGVILRFDQIRAETLEQLARAWADDPTAVTDALDRLAAVVQRTTDPDDDTGWHPAAIDAARDDLEAVAGLDAAEVTLRHGTAIALAGALQAAARGTFTARTRGVAA</sequence>
<evidence type="ECO:0000313" key="1">
    <source>
        <dbReference type="EMBL" id="SHL74155.1"/>
    </source>
</evidence>
<accession>A0A9X8MT55</accession>
<proteinExistence type="predicted"/>
<dbReference type="RefSeq" id="WP_073444586.1">
    <property type="nucleotide sequence ID" value="NZ_FRBK01000006.1"/>
</dbReference>
<dbReference type="Proteomes" id="UP000184388">
    <property type="component" value="Unassembled WGS sequence"/>
</dbReference>
<evidence type="ECO:0000313" key="2">
    <source>
        <dbReference type="Proteomes" id="UP000184388"/>
    </source>
</evidence>
<dbReference type="AlphaFoldDB" id="A0A9X8MT55"/>
<name>A0A9X8MT55_9ACTN</name>